<keyword evidence="2" id="KW-1185">Reference proteome</keyword>
<name>A0A4R6UCX3_9BACI</name>
<sequence>MDIAAVSIAMNQGQLKQQVSLAVMKMAMGTGSQQSSALSELMNSADISAMQRAAQPNLGGNIDLKG</sequence>
<comment type="caution">
    <text evidence="1">The sequence shown here is derived from an EMBL/GenBank/DDBJ whole genome shotgun (WGS) entry which is preliminary data.</text>
</comment>
<dbReference type="AlphaFoldDB" id="A0A4R6UCX3"/>
<dbReference type="InterPro" id="IPR025906">
    <property type="entry name" value="YjfB_motility"/>
</dbReference>
<organism evidence="1 2">
    <name type="scientific">Aureibacillus halotolerans</name>
    <dbReference type="NCBI Taxonomy" id="1508390"/>
    <lineage>
        <taxon>Bacteria</taxon>
        <taxon>Bacillati</taxon>
        <taxon>Bacillota</taxon>
        <taxon>Bacilli</taxon>
        <taxon>Bacillales</taxon>
        <taxon>Bacillaceae</taxon>
        <taxon>Aureibacillus</taxon>
    </lineage>
</organism>
<dbReference type="RefSeq" id="WP_133578721.1">
    <property type="nucleotide sequence ID" value="NZ_SNYJ01000001.1"/>
</dbReference>
<gene>
    <name evidence="1" type="ORF">EV213_101329</name>
</gene>
<accession>A0A4R6UCX3</accession>
<dbReference type="Proteomes" id="UP000295632">
    <property type="component" value="Unassembled WGS sequence"/>
</dbReference>
<dbReference type="EMBL" id="SNYJ01000001">
    <property type="protein sequence ID" value="TDQ42899.1"/>
    <property type="molecule type" value="Genomic_DNA"/>
</dbReference>
<dbReference type="OrthoDB" id="1924973at2"/>
<reference evidence="1 2" key="1">
    <citation type="submission" date="2019-03" db="EMBL/GenBank/DDBJ databases">
        <title>Genomic Encyclopedia of Type Strains, Phase IV (KMG-IV): sequencing the most valuable type-strain genomes for metagenomic binning, comparative biology and taxonomic classification.</title>
        <authorList>
            <person name="Goeker M."/>
        </authorList>
    </citation>
    <scope>NUCLEOTIDE SEQUENCE [LARGE SCALE GENOMIC DNA]</scope>
    <source>
        <strain evidence="1 2">DSM 28697</strain>
    </source>
</reference>
<proteinExistence type="predicted"/>
<evidence type="ECO:0000313" key="1">
    <source>
        <dbReference type="EMBL" id="TDQ42899.1"/>
    </source>
</evidence>
<evidence type="ECO:0000313" key="2">
    <source>
        <dbReference type="Proteomes" id="UP000295632"/>
    </source>
</evidence>
<dbReference type="Pfam" id="PF14070">
    <property type="entry name" value="YjfB_motility"/>
    <property type="match status" value="1"/>
</dbReference>
<protein>
    <submittedName>
        <fullName evidence="1">Putative motility protein YjfB-like</fullName>
    </submittedName>
</protein>